<gene>
    <name evidence="1" type="ORF">SCLTRI_LOCUS3470</name>
</gene>
<sequence>MDFKITLGFSTAPVMKLEALGKISISIWQVKFDLRSLEHLHPAPPTAQNFLNPCHVFAMD</sequence>
<name>A0A8H2VT24_9HELO</name>
<comment type="caution">
    <text evidence="1">The sequence shown here is derived from an EMBL/GenBank/DDBJ whole genome shotgun (WGS) entry which is preliminary data.</text>
</comment>
<dbReference type="EMBL" id="CAJHIA010000010">
    <property type="protein sequence ID" value="CAD6443678.1"/>
    <property type="molecule type" value="Genomic_DNA"/>
</dbReference>
<dbReference type="Proteomes" id="UP000624404">
    <property type="component" value="Unassembled WGS sequence"/>
</dbReference>
<organism evidence="1 2">
    <name type="scientific">Sclerotinia trifoliorum</name>
    <dbReference type="NCBI Taxonomy" id="28548"/>
    <lineage>
        <taxon>Eukaryota</taxon>
        <taxon>Fungi</taxon>
        <taxon>Dikarya</taxon>
        <taxon>Ascomycota</taxon>
        <taxon>Pezizomycotina</taxon>
        <taxon>Leotiomycetes</taxon>
        <taxon>Helotiales</taxon>
        <taxon>Sclerotiniaceae</taxon>
        <taxon>Sclerotinia</taxon>
    </lineage>
</organism>
<proteinExistence type="predicted"/>
<protein>
    <submittedName>
        <fullName evidence="1">C296e3cd-6da4-454f-aefc-4fdab20f4e6c-CDS</fullName>
    </submittedName>
</protein>
<dbReference type="AlphaFoldDB" id="A0A8H2VT24"/>
<reference evidence="1" key="1">
    <citation type="submission" date="2020-10" db="EMBL/GenBank/DDBJ databases">
        <authorList>
            <person name="Kusch S."/>
        </authorList>
    </citation>
    <scope>NUCLEOTIDE SEQUENCE</scope>
    <source>
        <strain evidence="1">SwB9</strain>
    </source>
</reference>
<evidence type="ECO:0000313" key="1">
    <source>
        <dbReference type="EMBL" id="CAD6443678.1"/>
    </source>
</evidence>
<evidence type="ECO:0000313" key="2">
    <source>
        <dbReference type="Proteomes" id="UP000624404"/>
    </source>
</evidence>
<keyword evidence="2" id="KW-1185">Reference proteome</keyword>
<accession>A0A8H2VT24</accession>